<dbReference type="GO" id="GO:0004674">
    <property type="term" value="F:protein serine/threonine kinase activity"/>
    <property type="evidence" value="ECO:0007669"/>
    <property type="project" value="UniProtKB-KW"/>
</dbReference>
<evidence type="ECO:0000256" key="1">
    <source>
        <dbReference type="ARBA" id="ARBA00012513"/>
    </source>
</evidence>
<dbReference type="EC" id="2.7.11.1" evidence="1"/>
<keyword evidence="4 9" id="KW-0547">Nucleotide-binding</keyword>
<comment type="catalytic activity">
    <reaction evidence="8">
        <text>L-seryl-[protein] + ATP = O-phospho-L-seryl-[protein] + ADP + H(+)</text>
        <dbReference type="Rhea" id="RHEA:17989"/>
        <dbReference type="Rhea" id="RHEA-COMP:9863"/>
        <dbReference type="Rhea" id="RHEA-COMP:11604"/>
        <dbReference type="ChEBI" id="CHEBI:15378"/>
        <dbReference type="ChEBI" id="CHEBI:29999"/>
        <dbReference type="ChEBI" id="CHEBI:30616"/>
        <dbReference type="ChEBI" id="CHEBI:83421"/>
        <dbReference type="ChEBI" id="CHEBI:456216"/>
        <dbReference type="EC" id="2.7.11.1"/>
    </reaction>
</comment>
<dbReference type="Gene3D" id="1.10.510.10">
    <property type="entry name" value="Transferase(Phosphotransferase) domain 1"/>
    <property type="match status" value="1"/>
</dbReference>
<evidence type="ECO:0000256" key="10">
    <source>
        <dbReference type="RuleBase" id="RU000304"/>
    </source>
</evidence>
<evidence type="ECO:0000256" key="6">
    <source>
        <dbReference type="ARBA" id="ARBA00022840"/>
    </source>
</evidence>
<dbReference type="GO" id="GO:0000245">
    <property type="term" value="P:spliceosomal complex assembly"/>
    <property type="evidence" value="ECO:0007669"/>
    <property type="project" value="TreeGrafter"/>
</dbReference>
<dbReference type="EMBL" id="CP120627">
    <property type="protein sequence ID" value="WEW55344.1"/>
    <property type="molecule type" value="Genomic_DNA"/>
</dbReference>
<evidence type="ECO:0000256" key="9">
    <source>
        <dbReference type="PROSITE-ProRule" id="PRU10141"/>
    </source>
</evidence>
<evidence type="ECO:0000256" key="5">
    <source>
        <dbReference type="ARBA" id="ARBA00022777"/>
    </source>
</evidence>
<dbReference type="PROSITE" id="PS50011">
    <property type="entry name" value="PROTEIN_KINASE_DOM"/>
    <property type="match status" value="1"/>
</dbReference>
<keyword evidence="6 9" id="KW-0067">ATP-binding</keyword>
<name>A0AAF0DBB4_9EURO</name>
<dbReference type="PANTHER" id="PTHR47634:SF9">
    <property type="entry name" value="PROTEIN KINASE DOMAIN-CONTAINING PROTEIN-RELATED"/>
    <property type="match status" value="1"/>
</dbReference>
<protein>
    <recommendedName>
        <fullName evidence="1">non-specific serine/threonine protein kinase</fullName>
        <ecNumber evidence="1">2.7.11.1</ecNumber>
    </recommendedName>
</protein>
<dbReference type="SMART" id="SM00220">
    <property type="entry name" value="S_TKc"/>
    <property type="match status" value="1"/>
</dbReference>
<dbReference type="AlphaFoldDB" id="A0AAF0DBB4"/>
<dbReference type="PANTHER" id="PTHR47634">
    <property type="entry name" value="PROTEIN KINASE DOMAIN-CONTAINING PROTEIN-RELATED"/>
    <property type="match status" value="1"/>
</dbReference>
<dbReference type="Proteomes" id="UP001219355">
    <property type="component" value="Chromosome 1"/>
</dbReference>
<dbReference type="SUPFAM" id="SSF56112">
    <property type="entry name" value="Protein kinase-like (PK-like)"/>
    <property type="match status" value="1"/>
</dbReference>
<keyword evidence="13" id="KW-1185">Reference proteome</keyword>
<dbReference type="InterPro" id="IPR011009">
    <property type="entry name" value="Kinase-like_dom_sf"/>
</dbReference>
<evidence type="ECO:0000256" key="8">
    <source>
        <dbReference type="ARBA" id="ARBA00048679"/>
    </source>
</evidence>
<dbReference type="InterPro" id="IPR051334">
    <property type="entry name" value="SRPK"/>
</dbReference>
<dbReference type="InterPro" id="IPR008271">
    <property type="entry name" value="Ser/Thr_kinase_AS"/>
</dbReference>
<dbReference type="InterPro" id="IPR000719">
    <property type="entry name" value="Prot_kinase_dom"/>
</dbReference>
<comment type="catalytic activity">
    <reaction evidence="7">
        <text>L-threonyl-[protein] + ATP = O-phospho-L-threonyl-[protein] + ADP + H(+)</text>
        <dbReference type="Rhea" id="RHEA:46608"/>
        <dbReference type="Rhea" id="RHEA-COMP:11060"/>
        <dbReference type="Rhea" id="RHEA-COMP:11605"/>
        <dbReference type="ChEBI" id="CHEBI:15378"/>
        <dbReference type="ChEBI" id="CHEBI:30013"/>
        <dbReference type="ChEBI" id="CHEBI:30616"/>
        <dbReference type="ChEBI" id="CHEBI:61977"/>
        <dbReference type="ChEBI" id="CHEBI:456216"/>
        <dbReference type="EC" id="2.7.11.1"/>
    </reaction>
</comment>
<dbReference type="GO" id="GO:0005524">
    <property type="term" value="F:ATP binding"/>
    <property type="evidence" value="ECO:0007669"/>
    <property type="project" value="UniProtKB-UniRule"/>
</dbReference>
<reference evidence="12" key="1">
    <citation type="submission" date="2023-03" db="EMBL/GenBank/DDBJ databases">
        <title>Emydomyces testavorans Genome Sequence.</title>
        <authorList>
            <person name="Hoyer L."/>
        </authorList>
    </citation>
    <scope>NUCLEOTIDE SEQUENCE</scope>
    <source>
        <strain evidence="12">16-2883</strain>
    </source>
</reference>
<evidence type="ECO:0000256" key="3">
    <source>
        <dbReference type="ARBA" id="ARBA00022679"/>
    </source>
</evidence>
<keyword evidence="5" id="KW-0418">Kinase</keyword>
<gene>
    <name evidence="12" type="ORF">PRK78_000773</name>
</gene>
<keyword evidence="2 10" id="KW-0723">Serine/threonine-protein kinase</keyword>
<dbReference type="PROSITE" id="PS00108">
    <property type="entry name" value="PROTEIN_KINASE_ST"/>
    <property type="match status" value="1"/>
</dbReference>
<dbReference type="PROSITE" id="PS00107">
    <property type="entry name" value="PROTEIN_KINASE_ATP"/>
    <property type="match status" value="1"/>
</dbReference>
<dbReference type="InterPro" id="IPR017441">
    <property type="entry name" value="Protein_kinase_ATP_BS"/>
</dbReference>
<feature type="domain" description="Protein kinase" evidence="11">
    <location>
        <begin position="62"/>
        <end position="415"/>
    </location>
</feature>
<dbReference type="Pfam" id="PF00069">
    <property type="entry name" value="Pkinase"/>
    <property type="match status" value="2"/>
</dbReference>
<evidence type="ECO:0000256" key="4">
    <source>
        <dbReference type="ARBA" id="ARBA00022741"/>
    </source>
</evidence>
<evidence type="ECO:0000256" key="7">
    <source>
        <dbReference type="ARBA" id="ARBA00047899"/>
    </source>
</evidence>
<feature type="binding site" evidence="9">
    <location>
        <position position="91"/>
    </location>
    <ligand>
        <name>ATP</name>
        <dbReference type="ChEBI" id="CHEBI:30616"/>
    </ligand>
</feature>
<dbReference type="GO" id="GO:0050684">
    <property type="term" value="P:regulation of mRNA processing"/>
    <property type="evidence" value="ECO:0007669"/>
    <property type="project" value="TreeGrafter"/>
</dbReference>
<evidence type="ECO:0000313" key="12">
    <source>
        <dbReference type="EMBL" id="WEW55344.1"/>
    </source>
</evidence>
<evidence type="ECO:0000313" key="13">
    <source>
        <dbReference type="Proteomes" id="UP001219355"/>
    </source>
</evidence>
<proteinExistence type="inferred from homology"/>
<comment type="similarity">
    <text evidence="10">Belongs to the protein kinase superfamily.</text>
</comment>
<sequence length="419" mass="48016">MRSIFQQISRLVRRSPLPPLVFSNSRFQRLSPDLKIEEETFPDYLAARYYPVRIGEVFVSRYQVVGKLGYGAFSTVWLARDLNQHRHVALKVFIYSQAMGNKADHELAIYNHLATISSKSRHRFCNAVRTLLDSFKVTGPDGVHHCLVHPPLWDSVDVFLARNPVRRLPIPVLGVVLHYVFLALDFLHTECNLIHTDLKADNIMMGAADDTALEDFEREELENPSPRKEVDGRFIYVSRQLNPPKNYTPPVLCDFGSAVSSEKENTTVVQPEVYRSPEVTLGIPWDSKIDIWNVGCMVKMTLNIWNIFEGGNMFSGRDPEHKAYRARAHLASMISLLGPPPPELIKRRSLSARFFSEEGKFNTGIPLPPARSFEEMETNLQGTEKELFIQFVRKMMQWAPENRSTAKELLKDPWLRAHI</sequence>
<keyword evidence="3" id="KW-0808">Transferase</keyword>
<evidence type="ECO:0000259" key="11">
    <source>
        <dbReference type="PROSITE" id="PS50011"/>
    </source>
</evidence>
<evidence type="ECO:0000256" key="2">
    <source>
        <dbReference type="ARBA" id="ARBA00022527"/>
    </source>
</evidence>
<organism evidence="12 13">
    <name type="scientific">Emydomyces testavorans</name>
    <dbReference type="NCBI Taxonomy" id="2070801"/>
    <lineage>
        <taxon>Eukaryota</taxon>
        <taxon>Fungi</taxon>
        <taxon>Dikarya</taxon>
        <taxon>Ascomycota</taxon>
        <taxon>Pezizomycotina</taxon>
        <taxon>Eurotiomycetes</taxon>
        <taxon>Eurotiomycetidae</taxon>
        <taxon>Onygenales</taxon>
        <taxon>Nannizziopsiaceae</taxon>
        <taxon>Emydomyces</taxon>
    </lineage>
</organism>
<accession>A0AAF0DBB4</accession>
<dbReference type="Gene3D" id="3.30.200.20">
    <property type="entry name" value="Phosphorylase Kinase, domain 1"/>
    <property type="match status" value="1"/>
</dbReference>